<evidence type="ECO:0000259" key="4">
    <source>
        <dbReference type="Pfam" id="PF04167"/>
    </source>
</evidence>
<dbReference type="Gene3D" id="3.90.550.10">
    <property type="entry name" value="Spore Coat Polysaccharide Biosynthesis Protein SpsA, Chain A"/>
    <property type="match status" value="1"/>
</dbReference>
<dbReference type="Pfam" id="PF04167">
    <property type="entry name" value="DUF402"/>
    <property type="match status" value="1"/>
</dbReference>
<dbReference type="InterPro" id="IPR029044">
    <property type="entry name" value="Nucleotide-diphossugar_trans"/>
</dbReference>
<dbReference type="GO" id="GO:0016740">
    <property type="term" value="F:transferase activity"/>
    <property type="evidence" value="ECO:0007669"/>
    <property type="project" value="UniProtKB-KW"/>
</dbReference>
<evidence type="ECO:0000313" key="7">
    <source>
        <dbReference type="Proteomes" id="UP001219605"/>
    </source>
</evidence>
<dbReference type="InterPro" id="IPR035930">
    <property type="entry name" value="FomD-like_sf"/>
</dbReference>
<dbReference type="SUPFAM" id="SSF159234">
    <property type="entry name" value="FomD-like"/>
    <property type="match status" value="1"/>
</dbReference>
<evidence type="ECO:0000256" key="3">
    <source>
        <dbReference type="SAM" id="MobiDB-lite"/>
    </source>
</evidence>
<feature type="compositionally biased region" description="Pro residues" evidence="3">
    <location>
        <begin position="247"/>
        <end position="269"/>
    </location>
</feature>
<evidence type="ECO:0000259" key="5">
    <source>
        <dbReference type="Pfam" id="PF12804"/>
    </source>
</evidence>
<dbReference type="InterPro" id="IPR050065">
    <property type="entry name" value="GlmU-like"/>
</dbReference>
<dbReference type="EMBL" id="CP118615">
    <property type="protein sequence ID" value="WDZ85835.1"/>
    <property type="molecule type" value="Genomic_DNA"/>
</dbReference>
<keyword evidence="1 6" id="KW-0808">Transferase</keyword>
<dbReference type="Pfam" id="PF12804">
    <property type="entry name" value="NTP_transf_3"/>
    <property type="match status" value="1"/>
</dbReference>
<keyword evidence="7" id="KW-1185">Reference proteome</keyword>
<keyword evidence="2" id="KW-0548">Nucleotidyltransferase</keyword>
<name>A0ABY7ZS24_9ACTN</name>
<evidence type="ECO:0000256" key="1">
    <source>
        <dbReference type="ARBA" id="ARBA00022679"/>
    </source>
</evidence>
<dbReference type="PANTHER" id="PTHR43584">
    <property type="entry name" value="NUCLEOTIDYL TRANSFERASE"/>
    <property type="match status" value="1"/>
</dbReference>
<sequence>MLDLDVLILAAGRGSRFAAGGGDVHKALAPVHDTTPLLWTVEVLRQLGAPPLTVVVGHRSAEVRAAVSAVGYPGPVRFVDNTDWRTTDSAYSFALGAAGLGARPVLLTYADVLVSPALVRRMAVDRDADLFALDRTRPFSAWDMRAETRAGRLTRLGKDLPEEISTGEAACVFRFRPGTVRRLAELGRATLGAVPAVQFERMLTGVLDELAVEPVDCLDGEWCEVDVPGDLPAAQRLVDQVRRSAPTAPPAPPPAPSAPPAAPPVPPAPVAGRSGGAPVAAVVDRLPPTEASTGNPPPRPAAFGEVIEHREVLDGRTWCAYPVRVIVDQPDLLAVHLAQGTRIRFGSGPFRWGPHPWQKLGDRWLSPDVVQLHRPGDHHAVWVLRDPTHGDFAGWYVNFQAPFLRTVTGFDTLDYILDLVVLPSGRYQWKDQDNFATAVHRGDMTADEASAVRREADRIAAQLDGGEPWWHSSWARWRAPSTWRPIE</sequence>
<dbReference type="InterPro" id="IPR007295">
    <property type="entry name" value="DUF402"/>
</dbReference>
<dbReference type="Gene3D" id="2.40.380.10">
    <property type="entry name" value="FomD-like"/>
    <property type="match status" value="1"/>
</dbReference>
<protein>
    <submittedName>
        <fullName evidence="6">NTP transferase domain-containing protein</fullName>
    </submittedName>
</protein>
<gene>
    <name evidence="6" type="ORF">PVK37_05215</name>
</gene>
<dbReference type="PANTHER" id="PTHR43584:SF8">
    <property type="entry name" value="N-ACETYLMURAMATE ALPHA-1-PHOSPHATE URIDYLYLTRANSFERASE"/>
    <property type="match status" value="1"/>
</dbReference>
<dbReference type="Proteomes" id="UP001219605">
    <property type="component" value="Chromosome"/>
</dbReference>
<feature type="domain" description="MobA-like NTP transferase" evidence="5">
    <location>
        <begin position="6"/>
        <end position="125"/>
    </location>
</feature>
<feature type="region of interest" description="Disordered" evidence="3">
    <location>
        <begin position="242"/>
        <end position="277"/>
    </location>
</feature>
<dbReference type="SUPFAM" id="SSF53448">
    <property type="entry name" value="Nucleotide-diphospho-sugar transferases"/>
    <property type="match status" value="1"/>
</dbReference>
<feature type="domain" description="DUF402" evidence="4">
    <location>
        <begin position="355"/>
        <end position="463"/>
    </location>
</feature>
<proteinExistence type="predicted"/>
<reference evidence="6 7" key="1">
    <citation type="submission" date="2023-02" db="EMBL/GenBank/DDBJ databases">
        <authorList>
            <person name="Mo P."/>
        </authorList>
    </citation>
    <scope>NUCLEOTIDE SEQUENCE [LARGE SCALE GENOMIC DNA]</scope>
    <source>
        <strain evidence="6 7">HUAS 3</strain>
    </source>
</reference>
<evidence type="ECO:0000313" key="6">
    <source>
        <dbReference type="EMBL" id="WDZ85835.1"/>
    </source>
</evidence>
<dbReference type="RefSeq" id="WP_275032591.1">
    <property type="nucleotide sequence ID" value="NZ_CP118615.1"/>
</dbReference>
<organism evidence="6 7">
    <name type="scientific">Micromonospora cathayae</name>
    <dbReference type="NCBI Taxonomy" id="3028804"/>
    <lineage>
        <taxon>Bacteria</taxon>
        <taxon>Bacillati</taxon>
        <taxon>Actinomycetota</taxon>
        <taxon>Actinomycetes</taxon>
        <taxon>Micromonosporales</taxon>
        <taxon>Micromonosporaceae</taxon>
        <taxon>Micromonospora</taxon>
    </lineage>
</organism>
<dbReference type="InterPro" id="IPR025877">
    <property type="entry name" value="MobA-like_NTP_Trfase"/>
</dbReference>
<evidence type="ECO:0000256" key="2">
    <source>
        <dbReference type="ARBA" id="ARBA00022695"/>
    </source>
</evidence>
<accession>A0ABY7ZS24</accession>